<keyword evidence="5" id="KW-0963">Cytoplasm</keyword>
<dbReference type="RefSeq" id="XP_030850089.1">
    <property type="nucleotide sequence ID" value="XM_030994229.1"/>
</dbReference>
<keyword evidence="11" id="KW-0131">Cell cycle</keyword>
<feature type="region of interest" description="Disordered" evidence="13">
    <location>
        <begin position="183"/>
        <end position="220"/>
    </location>
</feature>
<dbReference type="AlphaFoldDB" id="A0A7M7T309"/>
<evidence type="ECO:0000313" key="15">
    <source>
        <dbReference type="Proteomes" id="UP000007110"/>
    </source>
</evidence>
<dbReference type="Proteomes" id="UP000007110">
    <property type="component" value="Unassembled WGS sequence"/>
</dbReference>
<evidence type="ECO:0000256" key="2">
    <source>
        <dbReference type="ARBA" id="ARBA00004629"/>
    </source>
</evidence>
<dbReference type="GO" id="GO:0000940">
    <property type="term" value="C:outer kinetochore"/>
    <property type="evidence" value="ECO:0007669"/>
    <property type="project" value="InterPro"/>
</dbReference>
<keyword evidence="15" id="KW-1185">Reference proteome</keyword>
<evidence type="ECO:0008006" key="16">
    <source>
        <dbReference type="Google" id="ProtNLM"/>
    </source>
</evidence>
<evidence type="ECO:0000256" key="4">
    <source>
        <dbReference type="ARBA" id="ARBA00022454"/>
    </source>
</evidence>
<feature type="region of interest" description="Disordered" evidence="13">
    <location>
        <begin position="530"/>
        <end position="560"/>
    </location>
</feature>
<feature type="region of interest" description="Disordered" evidence="13">
    <location>
        <begin position="333"/>
        <end position="365"/>
    </location>
</feature>
<sequence>MDGENVFGQLRRIARNVQNESALAQERMSRPIALRTSGDSARPVLRRMQADAHNVKLAAGDAHSSLPSSVEFSKVLESCSQLCDAYRSKVNLLEGFLQQYGYQPQPVKVKGVPVNSIIKKEARANETQHPKGEQLLTSTYDAEEMKENVPTTPTNKPDLGSSWKGGTPRLEDFGLSRGFLEQMTRSKHQSHQQPQEATEKPQPKAVAKLNPTTPAKKPDVVLPVAGGTPKLEDFGLSSNFLDSVSKNKLRNQHRVESTQEGTHLNSTYNKRQMEMAQTTMFAPSQASTCPFTPVGVTTTPSARVTVTPGMFGGSELPDETPTKFIDLNSAMPRSHAAPEDDFGGSQGAKKSLHYEPSSKKGTTSFLDSISSDLAENEDQFGTPQPPELTARWEFTSIQAPLPSQPEFTMSSDKPPNKLDMFPSLGYQTDTPPTPEMTAKWNIRTTSKAPGSLPPAEPPFVMEEPIRLTSHEPKQTPEEPQRLYVEKAAPSLQDMPETPPGLPGKLGDSKSFDFSRFMADEMPKTPELTVSYPRYVDPSTKPTSVPKPVVDSVPQKPSASLHSGIPRMVKVEESKPVDISYVTMVTEEEFSKQSAHMRRILPLNLVNETVSCINTILNIKHKQGEGVYLTDDDVQVISLGPKSKAMLLFFITVKRLSSGKRPGTSEVAYFPVSY</sequence>
<evidence type="ECO:0000256" key="10">
    <source>
        <dbReference type="ARBA" id="ARBA00023212"/>
    </source>
</evidence>
<evidence type="ECO:0000256" key="7">
    <source>
        <dbReference type="ARBA" id="ARBA00022701"/>
    </source>
</evidence>
<comment type="similarity">
    <text evidence="3">Belongs to the SKA3 family.</text>
</comment>
<dbReference type="GeneID" id="100893881"/>
<dbReference type="GO" id="GO:0007059">
    <property type="term" value="P:chromosome segregation"/>
    <property type="evidence" value="ECO:0007669"/>
    <property type="project" value="InterPro"/>
</dbReference>
<evidence type="ECO:0000256" key="1">
    <source>
        <dbReference type="ARBA" id="ARBA00004186"/>
    </source>
</evidence>
<keyword evidence="6" id="KW-0132">Cell division</keyword>
<dbReference type="PANTHER" id="PTHR48118">
    <property type="entry name" value="SPINDLE AND KINETOCHORE-ASSOCIATED PROTEIN 3"/>
    <property type="match status" value="1"/>
</dbReference>
<dbReference type="KEGG" id="spu:100893881"/>
<dbReference type="GO" id="GO:0051301">
    <property type="term" value="P:cell division"/>
    <property type="evidence" value="ECO:0007669"/>
    <property type="project" value="UniProtKB-KW"/>
</dbReference>
<evidence type="ECO:0000256" key="9">
    <source>
        <dbReference type="ARBA" id="ARBA00022838"/>
    </source>
</evidence>
<dbReference type="InterPro" id="IPR033341">
    <property type="entry name" value="SKA3"/>
</dbReference>
<dbReference type="PANTHER" id="PTHR48118:SF1">
    <property type="entry name" value="SPINDLE AND KINETOCHORE-ASSOCIATED PROTEIN 3"/>
    <property type="match status" value="1"/>
</dbReference>
<keyword evidence="4" id="KW-0158">Chromosome</keyword>
<dbReference type="OMA" id="WNIRTTS"/>
<dbReference type="InParanoid" id="A0A7M7T309"/>
<organism evidence="14 15">
    <name type="scientific">Strongylocentrotus purpuratus</name>
    <name type="common">Purple sea urchin</name>
    <dbReference type="NCBI Taxonomy" id="7668"/>
    <lineage>
        <taxon>Eukaryota</taxon>
        <taxon>Metazoa</taxon>
        <taxon>Echinodermata</taxon>
        <taxon>Eleutherozoa</taxon>
        <taxon>Echinozoa</taxon>
        <taxon>Echinoidea</taxon>
        <taxon>Euechinoidea</taxon>
        <taxon>Echinacea</taxon>
        <taxon>Camarodonta</taxon>
        <taxon>Echinidea</taxon>
        <taxon>Strongylocentrotidae</taxon>
        <taxon>Strongylocentrotus</taxon>
    </lineage>
</organism>
<dbReference type="GO" id="GO:0005874">
    <property type="term" value="C:microtubule"/>
    <property type="evidence" value="ECO:0007669"/>
    <property type="project" value="UniProtKB-KW"/>
</dbReference>
<keyword evidence="8" id="KW-0498">Mitosis</keyword>
<dbReference type="Gene3D" id="6.10.250.1400">
    <property type="match status" value="1"/>
</dbReference>
<name>A0A7M7T309_STRPU</name>
<comment type="subcellular location">
    <subcellularLocation>
        <location evidence="2">Chromosome</location>
        <location evidence="2">Centromere</location>
        <location evidence="2">Kinetochore</location>
    </subcellularLocation>
    <subcellularLocation>
        <location evidence="1">Cytoplasm</location>
        <location evidence="1">Cytoskeleton</location>
        <location evidence="1">Spindle</location>
    </subcellularLocation>
</comment>
<reference evidence="14" key="2">
    <citation type="submission" date="2021-01" db="UniProtKB">
        <authorList>
            <consortium name="EnsemblMetazoa"/>
        </authorList>
    </citation>
    <scope>IDENTIFICATION</scope>
</reference>
<protein>
    <recommendedName>
        <fullName evidence="16">Spindle and kinetochore-associated protein 3</fullName>
    </recommendedName>
</protein>
<keyword evidence="9" id="KW-0995">Kinetochore</keyword>
<dbReference type="GO" id="GO:0005819">
    <property type="term" value="C:spindle"/>
    <property type="evidence" value="ECO:0007669"/>
    <property type="project" value="UniProtKB-SubCell"/>
</dbReference>
<keyword evidence="12" id="KW-0137">Centromere</keyword>
<evidence type="ECO:0000256" key="13">
    <source>
        <dbReference type="SAM" id="MobiDB-lite"/>
    </source>
</evidence>
<evidence type="ECO:0000256" key="6">
    <source>
        <dbReference type="ARBA" id="ARBA00022618"/>
    </source>
</evidence>
<accession>A0A7M7T309</accession>
<dbReference type="EnsemblMetazoa" id="XM_030994229">
    <property type="protein sequence ID" value="XP_030850089"/>
    <property type="gene ID" value="LOC100893881"/>
</dbReference>
<reference evidence="15" key="1">
    <citation type="submission" date="2015-02" db="EMBL/GenBank/DDBJ databases">
        <title>Genome sequencing for Strongylocentrotus purpuratus.</title>
        <authorList>
            <person name="Murali S."/>
            <person name="Liu Y."/>
            <person name="Vee V."/>
            <person name="English A."/>
            <person name="Wang M."/>
            <person name="Skinner E."/>
            <person name="Han Y."/>
            <person name="Muzny D.M."/>
            <person name="Worley K.C."/>
            <person name="Gibbs R.A."/>
        </authorList>
    </citation>
    <scope>NUCLEOTIDE SEQUENCE</scope>
</reference>
<proteinExistence type="inferred from homology"/>
<dbReference type="OrthoDB" id="10101783at2759"/>
<evidence type="ECO:0000256" key="5">
    <source>
        <dbReference type="ARBA" id="ARBA00022490"/>
    </source>
</evidence>
<keyword evidence="10" id="KW-0206">Cytoskeleton</keyword>
<evidence type="ECO:0000313" key="14">
    <source>
        <dbReference type="EnsemblMetazoa" id="XP_030850089"/>
    </source>
</evidence>
<evidence type="ECO:0000256" key="3">
    <source>
        <dbReference type="ARBA" id="ARBA00007716"/>
    </source>
</evidence>
<feature type="region of interest" description="Disordered" evidence="13">
    <location>
        <begin position="144"/>
        <end position="171"/>
    </location>
</feature>
<keyword evidence="7" id="KW-0493">Microtubule</keyword>
<evidence type="ECO:0000256" key="12">
    <source>
        <dbReference type="ARBA" id="ARBA00023328"/>
    </source>
</evidence>
<evidence type="ECO:0000256" key="8">
    <source>
        <dbReference type="ARBA" id="ARBA00022776"/>
    </source>
</evidence>
<evidence type="ECO:0000256" key="11">
    <source>
        <dbReference type="ARBA" id="ARBA00023306"/>
    </source>
</evidence>